<dbReference type="PROSITE" id="PS50156">
    <property type="entry name" value="SSD"/>
    <property type="match status" value="1"/>
</dbReference>
<dbReference type="HOGENOM" id="CLU_313455_0_0_2"/>
<dbReference type="InterPro" id="IPR000731">
    <property type="entry name" value="SSD"/>
</dbReference>
<gene>
    <name evidence="9" type="ordered locus">Tneu_1450</name>
</gene>
<keyword evidence="6 7" id="KW-0472">Membrane</keyword>
<dbReference type="AlphaFoldDB" id="B1Y9E6"/>
<proteinExistence type="inferred from homology"/>
<feature type="domain" description="SSD" evidence="8">
    <location>
        <begin position="710"/>
        <end position="835"/>
    </location>
</feature>
<dbReference type="InterPro" id="IPR050545">
    <property type="entry name" value="Mycobact_MmpL"/>
</dbReference>
<feature type="transmembrane region" description="Helical" evidence="7">
    <location>
        <begin position="450"/>
        <end position="472"/>
    </location>
</feature>
<dbReference type="Pfam" id="PF03176">
    <property type="entry name" value="MMPL"/>
    <property type="match status" value="2"/>
</dbReference>
<evidence type="ECO:0000256" key="1">
    <source>
        <dbReference type="ARBA" id="ARBA00004651"/>
    </source>
</evidence>
<feature type="transmembrane region" description="Helical" evidence="7">
    <location>
        <begin position="734"/>
        <end position="755"/>
    </location>
</feature>
<dbReference type="SUPFAM" id="SSF82866">
    <property type="entry name" value="Multidrug efflux transporter AcrB transmembrane domain"/>
    <property type="match status" value="2"/>
</dbReference>
<protein>
    <recommendedName>
        <fullName evidence="8">SSD domain-containing protein</fullName>
    </recommendedName>
</protein>
<evidence type="ECO:0000313" key="9">
    <source>
        <dbReference type="EMBL" id="ACB40375.1"/>
    </source>
</evidence>
<dbReference type="RefSeq" id="WP_012350794.1">
    <property type="nucleotide sequence ID" value="NC_010525.1"/>
</dbReference>
<dbReference type="KEGG" id="tne:Tneu_1450"/>
<evidence type="ECO:0000256" key="2">
    <source>
        <dbReference type="ARBA" id="ARBA00010157"/>
    </source>
</evidence>
<dbReference type="GO" id="GO:0005886">
    <property type="term" value="C:plasma membrane"/>
    <property type="evidence" value="ECO:0007669"/>
    <property type="project" value="UniProtKB-SubCell"/>
</dbReference>
<feature type="transmembrane region" description="Helical" evidence="7">
    <location>
        <begin position="478"/>
        <end position="502"/>
    </location>
</feature>
<keyword evidence="3" id="KW-1003">Cell membrane</keyword>
<evidence type="ECO:0000256" key="7">
    <source>
        <dbReference type="SAM" id="Phobius"/>
    </source>
</evidence>
<keyword evidence="10" id="KW-1185">Reference proteome</keyword>
<evidence type="ECO:0000256" key="5">
    <source>
        <dbReference type="ARBA" id="ARBA00022989"/>
    </source>
</evidence>
<evidence type="ECO:0000259" key="8">
    <source>
        <dbReference type="PROSITE" id="PS50156"/>
    </source>
</evidence>
<dbReference type="PANTHER" id="PTHR33406:SF6">
    <property type="entry name" value="MEMBRANE PROTEIN YDGH-RELATED"/>
    <property type="match status" value="1"/>
</dbReference>
<organism evidence="9 10">
    <name type="scientific">Pyrobaculum neutrophilum (strain DSM 2338 / JCM 9278 / NBRC 100436 / V24Sta)</name>
    <name type="common">Thermoproteus neutrophilus</name>
    <dbReference type="NCBI Taxonomy" id="444157"/>
    <lineage>
        <taxon>Archaea</taxon>
        <taxon>Thermoproteota</taxon>
        <taxon>Thermoprotei</taxon>
        <taxon>Thermoproteales</taxon>
        <taxon>Thermoproteaceae</taxon>
        <taxon>Pyrobaculum</taxon>
    </lineage>
</organism>
<feature type="transmembrane region" description="Helical" evidence="7">
    <location>
        <begin position="534"/>
        <end position="552"/>
    </location>
</feature>
<dbReference type="InterPro" id="IPR004869">
    <property type="entry name" value="MMPL_dom"/>
</dbReference>
<dbReference type="EMBL" id="CP001014">
    <property type="protein sequence ID" value="ACB40375.1"/>
    <property type="molecule type" value="Genomic_DNA"/>
</dbReference>
<dbReference type="GeneID" id="6165725"/>
<dbReference type="STRING" id="444157.Tneu_1450"/>
<accession>B1Y9E6</accession>
<keyword evidence="4 7" id="KW-0812">Transmembrane</keyword>
<sequence>MRKTVVAALVLLAMYIYLAVQAPHVFDVLIYDESKLMPPDIEPKLVESIVGSGGGSKAVPIVISGPHLEEKARNLTRIYPNAVTPWTILDAATRIYRDKIDAAVDNATARFREAAFHISNSTREMCDKLEILARVYAESREAAKRLILATYGVAASGNAFDNRTKRFLEAYARYVAIYDVDTAVRKAADEAYGNVSTYLANVTWRTWASEGAVENVTYAILRGRLNSTALEIARAVATVGVRQYVYLSALDKTPPILRPYLPQLVCGGDVERAVSMFREELMRNLTARFPPPTIYTVEAAAKLVYQGRYALAIVETNQTPSVPRGLGVPVSSALLLKSFTNVVTEDVSKIDRATAASLFVVLLYVMGTLLTPALIVSTVGLTYLAVLGFFHQIHDIQGIYYITVYMAAPVVFAIGVDYMLLMASRYAEERALGKEKDEAIVAVRRYANRAIAASAAVVATSLGSFALSRLPFMQTIGIGYLITTAFVVATVFLILPALLYLLGDRIFWPKKTVSHAGRSRIMERAVAAALRRPLLVAALAAFATALSALYLATSLKITANPVVAMPETEYKRALEIATTYFPNVTAISTTYIAMKSPPPPGLLREVEKLPHYVNYTVEKRGEWYIVSIRLSVEDTSDALLEIYHRLDELRQRYGPYLIGGSASWKNVIFSEIYVRFWTFQVYVVVAAAFVVLALLLRSFVIPLRLIATVLMSIAWSLAAEVALFQDLLAQPTYWLVPIILFSFLMAVGTDYDIFIVTRIREELERGYDEREAIRRAIVTTGPVVTGAAIILAAAFSTLALSQILLLRQVGFTIALAALIDAFVVRPLVVPALMVLAGRYNWLWVGGIRTVPIKGQPPAGVRQR</sequence>
<reference evidence="9" key="1">
    <citation type="submission" date="2008-03" db="EMBL/GenBank/DDBJ databases">
        <title>Complete sequence of Thermoproteus neutrophilus V24Sta.</title>
        <authorList>
            <consortium name="US DOE Joint Genome Institute"/>
            <person name="Copeland A."/>
            <person name="Lucas S."/>
            <person name="Lapidus A."/>
            <person name="Glavina del Rio T."/>
            <person name="Dalin E."/>
            <person name="Tice H."/>
            <person name="Bruce D."/>
            <person name="Goodwin L."/>
            <person name="Pitluck S."/>
            <person name="Sims D."/>
            <person name="Brettin T."/>
            <person name="Detter J.C."/>
            <person name="Han C."/>
            <person name="Kuske C.R."/>
            <person name="Schmutz J."/>
            <person name="Larimer F."/>
            <person name="Land M."/>
            <person name="Hauser L."/>
            <person name="Kyrpides N."/>
            <person name="Mikhailova N."/>
            <person name="Biddle J.F."/>
            <person name="Zhang Z."/>
            <person name="Fitz-Gibbon S.T."/>
            <person name="Lowe T.M."/>
            <person name="Saltikov C."/>
            <person name="House C.H."/>
            <person name="Richardson P."/>
        </authorList>
    </citation>
    <scope>NUCLEOTIDE SEQUENCE [LARGE SCALE GENOMIC DNA]</scope>
    <source>
        <strain evidence="9">V24Sta</strain>
    </source>
</reference>
<evidence type="ECO:0000256" key="3">
    <source>
        <dbReference type="ARBA" id="ARBA00022475"/>
    </source>
</evidence>
<feature type="transmembrane region" description="Helical" evidence="7">
    <location>
        <begin position="703"/>
        <end position="722"/>
    </location>
</feature>
<comment type="subcellular location">
    <subcellularLocation>
        <location evidence="1">Cell membrane</location>
        <topology evidence="1">Multi-pass membrane protein</topology>
    </subcellularLocation>
</comment>
<evidence type="ECO:0000256" key="4">
    <source>
        <dbReference type="ARBA" id="ARBA00022692"/>
    </source>
</evidence>
<dbReference type="PANTHER" id="PTHR33406">
    <property type="entry name" value="MEMBRANE PROTEIN MJ1562-RELATED"/>
    <property type="match status" value="1"/>
</dbReference>
<feature type="transmembrane region" description="Helical" evidence="7">
    <location>
        <begin position="356"/>
        <end position="386"/>
    </location>
</feature>
<keyword evidence="5 7" id="KW-1133">Transmembrane helix</keyword>
<dbReference type="Proteomes" id="UP000001694">
    <property type="component" value="Chromosome"/>
</dbReference>
<feature type="transmembrane region" description="Helical" evidence="7">
    <location>
        <begin position="776"/>
        <end position="805"/>
    </location>
</feature>
<evidence type="ECO:0000313" key="10">
    <source>
        <dbReference type="Proteomes" id="UP000001694"/>
    </source>
</evidence>
<feature type="transmembrane region" description="Helical" evidence="7">
    <location>
        <begin position="811"/>
        <end position="835"/>
    </location>
</feature>
<feature type="transmembrane region" description="Helical" evidence="7">
    <location>
        <begin position="398"/>
        <end position="421"/>
    </location>
</feature>
<comment type="similarity">
    <text evidence="2">Belongs to the resistance-nodulation-cell division (RND) (TC 2.A.6) family. MmpL subfamily.</text>
</comment>
<feature type="transmembrane region" description="Helical" evidence="7">
    <location>
        <begin position="676"/>
        <end position="696"/>
    </location>
</feature>
<name>B1Y9E6_PYRNV</name>
<dbReference type="eggNOG" id="arCOG02175">
    <property type="taxonomic scope" value="Archaea"/>
</dbReference>
<evidence type="ECO:0000256" key="6">
    <source>
        <dbReference type="ARBA" id="ARBA00023136"/>
    </source>
</evidence>
<dbReference type="Gene3D" id="1.20.1640.10">
    <property type="entry name" value="Multidrug efflux transporter AcrB transmembrane domain"/>
    <property type="match status" value="2"/>
</dbReference>